<evidence type="ECO:0000313" key="4">
    <source>
        <dbReference type="Proteomes" id="UP001301769"/>
    </source>
</evidence>
<dbReference type="EMBL" id="MU858065">
    <property type="protein sequence ID" value="KAK4216749.1"/>
    <property type="molecule type" value="Genomic_DNA"/>
</dbReference>
<evidence type="ECO:0000256" key="1">
    <source>
        <dbReference type="SAM" id="MobiDB-lite"/>
    </source>
</evidence>
<reference evidence="3" key="2">
    <citation type="submission" date="2023-05" db="EMBL/GenBank/DDBJ databases">
        <authorList>
            <consortium name="Lawrence Berkeley National Laboratory"/>
            <person name="Steindorff A."/>
            <person name="Hensen N."/>
            <person name="Bonometti L."/>
            <person name="Westerberg I."/>
            <person name="Brannstrom I.O."/>
            <person name="Guillou S."/>
            <person name="Cros-Aarteil S."/>
            <person name="Calhoun S."/>
            <person name="Haridas S."/>
            <person name="Kuo A."/>
            <person name="Mondo S."/>
            <person name="Pangilinan J."/>
            <person name="Riley R."/>
            <person name="Labutti K."/>
            <person name="Andreopoulos B."/>
            <person name="Lipzen A."/>
            <person name="Chen C."/>
            <person name="Yanf M."/>
            <person name="Daum C."/>
            <person name="Ng V."/>
            <person name="Clum A."/>
            <person name="Ohm R."/>
            <person name="Martin F."/>
            <person name="Silar P."/>
            <person name="Natvig D."/>
            <person name="Lalanne C."/>
            <person name="Gautier V."/>
            <person name="Ament-Velasquez S.L."/>
            <person name="Kruys A."/>
            <person name="Hutchinson M.I."/>
            <person name="Powell A.J."/>
            <person name="Barry K."/>
            <person name="Miller A.N."/>
            <person name="Grigoriev I.V."/>
            <person name="Debuchy R."/>
            <person name="Gladieux P."/>
            <person name="Thoren M.H."/>
            <person name="Johannesson H."/>
        </authorList>
    </citation>
    <scope>NUCLEOTIDE SEQUENCE</scope>
    <source>
        <strain evidence="3">PSN293</strain>
    </source>
</reference>
<gene>
    <name evidence="3" type="ORF">QBC37DRAFT_416103</name>
</gene>
<feature type="region of interest" description="Disordered" evidence="1">
    <location>
        <begin position="231"/>
        <end position="267"/>
    </location>
</feature>
<name>A0AAN6YCW5_9PEZI</name>
<feature type="transmembrane region" description="Helical" evidence="2">
    <location>
        <begin position="6"/>
        <end position="26"/>
    </location>
</feature>
<sequence>MTLSSVMVWVSTIAFGAQVGLTLFGMHPLTWTMTSPIGPVSTAAISDELGLGVWVPAAAPWDLSAVMLRSAFEHVVSQKGPGALEITHRHLSHHLQESADGAGVRIGHTVYPSIRTHGVGVAPAPWERKGYRLPSSAGGRVLVYKPVVAGTNVTVQCRDSTEDWKWEHQVVESSFKSSSSSKNEKAAVHRFDFAPKVDWDTRGTNRAVTFVEGEGSRDFFVDTWQALKKTKSASGDPAGGSGTEDDDGQGKVDKDDGTGGGSTTDDEPTIHQLFLFTKLGLSHAAADPDPKVTVILIDCQYGGHDLIRQVTMTSPIEPISIGPVLSTKEALTFDALYPAAVAIDEALNHAGRGGAMVAGMAAGKMTSLETWDMFLGRTLGLPGLIEHILTDTAQAYFSLVRQWREEALFLSWRKDKYLPEGDLTVTTNKQIGKGGGGIAWVLLLMVLGLLAVGQLWGLTSFTRVVVDGVVGKSLAKQGLELKDGVLYVTKNKD</sequence>
<evidence type="ECO:0000256" key="2">
    <source>
        <dbReference type="SAM" id="Phobius"/>
    </source>
</evidence>
<accession>A0AAN6YCW5</accession>
<dbReference type="AlphaFoldDB" id="A0AAN6YCW5"/>
<keyword evidence="4" id="KW-1185">Reference proteome</keyword>
<feature type="non-terminal residue" evidence="3">
    <location>
        <position position="493"/>
    </location>
</feature>
<dbReference type="Proteomes" id="UP001301769">
    <property type="component" value="Unassembled WGS sequence"/>
</dbReference>
<evidence type="ECO:0000313" key="3">
    <source>
        <dbReference type="EMBL" id="KAK4216749.1"/>
    </source>
</evidence>
<proteinExistence type="predicted"/>
<keyword evidence="2" id="KW-0472">Membrane</keyword>
<reference evidence="3" key="1">
    <citation type="journal article" date="2023" name="Mol. Phylogenet. Evol.">
        <title>Genome-scale phylogeny and comparative genomics of the fungal order Sordariales.</title>
        <authorList>
            <person name="Hensen N."/>
            <person name="Bonometti L."/>
            <person name="Westerberg I."/>
            <person name="Brannstrom I.O."/>
            <person name="Guillou S."/>
            <person name="Cros-Aarteil S."/>
            <person name="Calhoun S."/>
            <person name="Haridas S."/>
            <person name="Kuo A."/>
            <person name="Mondo S."/>
            <person name="Pangilinan J."/>
            <person name="Riley R."/>
            <person name="LaButti K."/>
            <person name="Andreopoulos B."/>
            <person name="Lipzen A."/>
            <person name="Chen C."/>
            <person name="Yan M."/>
            <person name="Daum C."/>
            <person name="Ng V."/>
            <person name="Clum A."/>
            <person name="Steindorff A."/>
            <person name="Ohm R.A."/>
            <person name="Martin F."/>
            <person name="Silar P."/>
            <person name="Natvig D.O."/>
            <person name="Lalanne C."/>
            <person name="Gautier V."/>
            <person name="Ament-Velasquez S.L."/>
            <person name="Kruys A."/>
            <person name="Hutchinson M.I."/>
            <person name="Powell A.J."/>
            <person name="Barry K."/>
            <person name="Miller A.N."/>
            <person name="Grigoriev I.V."/>
            <person name="Debuchy R."/>
            <person name="Gladieux P."/>
            <person name="Hiltunen Thoren M."/>
            <person name="Johannesson H."/>
        </authorList>
    </citation>
    <scope>NUCLEOTIDE SEQUENCE</scope>
    <source>
        <strain evidence="3">PSN293</strain>
    </source>
</reference>
<comment type="caution">
    <text evidence="3">The sequence shown here is derived from an EMBL/GenBank/DDBJ whole genome shotgun (WGS) entry which is preliminary data.</text>
</comment>
<feature type="transmembrane region" description="Helical" evidence="2">
    <location>
        <begin position="438"/>
        <end position="457"/>
    </location>
</feature>
<organism evidence="3 4">
    <name type="scientific">Rhypophila decipiens</name>
    <dbReference type="NCBI Taxonomy" id="261697"/>
    <lineage>
        <taxon>Eukaryota</taxon>
        <taxon>Fungi</taxon>
        <taxon>Dikarya</taxon>
        <taxon>Ascomycota</taxon>
        <taxon>Pezizomycotina</taxon>
        <taxon>Sordariomycetes</taxon>
        <taxon>Sordariomycetidae</taxon>
        <taxon>Sordariales</taxon>
        <taxon>Naviculisporaceae</taxon>
        <taxon>Rhypophila</taxon>
    </lineage>
</organism>
<feature type="compositionally biased region" description="Basic and acidic residues" evidence="1">
    <location>
        <begin position="248"/>
        <end position="257"/>
    </location>
</feature>
<keyword evidence="2" id="KW-1133">Transmembrane helix</keyword>
<keyword evidence="2" id="KW-0812">Transmembrane</keyword>
<protein>
    <submittedName>
        <fullName evidence="3">Uncharacterized protein</fullName>
    </submittedName>
</protein>